<organism evidence="2 3">
    <name type="scientific">Acidithrix ferrooxidans</name>
    <dbReference type="NCBI Taxonomy" id="1280514"/>
    <lineage>
        <taxon>Bacteria</taxon>
        <taxon>Bacillati</taxon>
        <taxon>Actinomycetota</taxon>
        <taxon>Acidimicrobiia</taxon>
        <taxon>Acidimicrobiales</taxon>
        <taxon>Acidimicrobiaceae</taxon>
        <taxon>Acidithrix</taxon>
    </lineage>
</organism>
<proteinExistence type="predicted"/>
<dbReference type="InterPro" id="IPR002912">
    <property type="entry name" value="ACT_dom"/>
</dbReference>
<dbReference type="RefSeq" id="WP_052605593.1">
    <property type="nucleotide sequence ID" value="NZ_JXYS01000061.1"/>
</dbReference>
<reference evidence="2 3" key="1">
    <citation type="submission" date="2015-01" db="EMBL/GenBank/DDBJ databases">
        <title>Draft genome of the acidophilic iron oxidizer Acidithrix ferrooxidans strain Py-F3.</title>
        <authorList>
            <person name="Poehlein A."/>
            <person name="Eisen S."/>
            <person name="Schloemann M."/>
            <person name="Johnson B.D."/>
            <person name="Daniel R."/>
            <person name="Muehling M."/>
        </authorList>
    </citation>
    <scope>NUCLEOTIDE SEQUENCE [LARGE SCALE GENOMIC DNA]</scope>
    <source>
        <strain evidence="2 3">Py-F3</strain>
    </source>
</reference>
<evidence type="ECO:0000313" key="3">
    <source>
        <dbReference type="Proteomes" id="UP000032360"/>
    </source>
</evidence>
<keyword evidence="3" id="KW-1185">Reference proteome</keyword>
<comment type="caution">
    <text evidence="2">The sequence shown here is derived from an EMBL/GenBank/DDBJ whole genome shotgun (WGS) entry which is preliminary data.</text>
</comment>
<gene>
    <name evidence="2" type="ORF">AXFE_19430</name>
</gene>
<evidence type="ECO:0000313" key="2">
    <source>
        <dbReference type="EMBL" id="KJF17230.1"/>
    </source>
</evidence>
<dbReference type="InterPro" id="IPR045865">
    <property type="entry name" value="ACT-like_dom_sf"/>
</dbReference>
<feature type="domain" description="ACT" evidence="1">
    <location>
        <begin position="5"/>
        <end position="78"/>
    </location>
</feature>
<accession>A0A0D8HGV8</accession>
<dbReference type="SUPFAM" id="SSF55021">
    <property type="entry name" value="ACT-like"/>
    <property type="match status" value="1"/>
</dbReference>
<dbReference type="Gene3D" id="3.30.70.260">
    <property type="match status" value="1"/>
</dbReference>
<sequence>MAKYVMRIWLDDRPGALGAVASRIGSVKGDLVGIEILERGGGKAIDEIIVEISNPDLLDLVIREIHEVDGVDVEDVRPWPHDEHDIRLAPLEIATRLIDEQEVDSLLMSLTKNVLEVFELTWCGVVDIEKEIVTGLNGQAPPLTWICAYALGGSARGTLDISSSGSEEIMLYGLDYDGLKFVVAREGRPFRALERSQIWMIARICGQHAKLLRLVSL</sequence>
<dbReference type="AlphaFoldDB" id="A0A0D8HGV8"/>
<dbReference type="EMBL" id="JXYS01000061">
    <property type="protein sequence ID" value="KJF17230.1"/>
    <property type="molecule type" value="Genomic_DNA"/>
</dbReference>
<dbReference type="STRING" id="1280514.AXFE_19430"/>
<name>A0A0D8HGV8_9ACTN</name>
<dbReference type="OrthoDB" id="5243606at2"/>
<dbReference type="PROSITE" id="PS51671">
    <property type="entry name" value="ACT"/>
    <property type="match status" value="1"/>
</dbReference>
<evidence type="ECO:0000259" key="1">
    <source>
        <dbReference type="PROSITE" id="PS51671"/>
    </source>
</evidence>
<protein>
    <recommendedName>
        <fullName evidence="1">ACT domain-containing protein</fullName>
    </recommendedName>
</protein>
<dbReference type="Proteomes" id="UP000032360">
    <property type="component" value="Unassembled WGS sequence"/>
</dbReference>